<evidence type="ECO:0000256" key="2">
    <source>
        <dbReference type="SAM" id="SignalP"/>
    </source>
</evidence>
<keyword evidence="2" id="KW-0732">Signal</keyword>
<dbReference type="AlphaFoldDB" id="A0A367FXC5"/>
<protein>
    <recommendedName>
        <fullName evidence="5">Extracellular solute-binding protein</fullName>
    </recommendedName>
</protein>
<dbReference type="SUPFAM" id="SSF53850">
    <property type="entry name" value="Periplasmic binding protein-like II"/>
    <property type="match status" value="1"/>
</dbReference>
<evidence type="ECO:0000256" key="1">
    <source>
        <dbReference type="SAM" id="MobiDB-lite"/>
    </source>
</evidence>
<evidence type="ECO:0000313" key="3">
    <source>
        <dbReference type="EMBL" id="RCH42371.1"/>
    </source>
</evidence>
<sequence length="582" mass="64723">MKLKKMTAVLGATALVVSCLGGCGSSKESASTSKTTAKSSDDVDMSEKVDISIGGLSLFDSATTTWPTEVIKAVEEKFNCTITVKPYDQESLNLDLSGGNTTDIVQIADANIEGVLKGKHAVNLLDYKNIAPNIFSDDMNYRNTIMQNFKSDGDDTQYFVTPHVVTDNAEKNYGSVIPTGYVVRWDLYKQIGCPEINNDDDYIEALKAMKEIYPKTEDGLETYAMSAYNDSDLHTYFFKGCLGEGYVNLEDGLYVQDAKTNDLVVDVYDKDEDVKTPFWSGVEFYNKLYREGLLDPDNFITQGEDLTEKYTKGQYLGGTVNWFYGTYNTNNKGTDKEYIALPSKLGWVNEPNKAGWTGKYLFVSSHSPNIERAVMVLDYLQSSEFARSAESGIEGRWEKGDDGKPHLTEDTMSMKTDSSRADEWKASGISDSGTDNLVGWDYNDVLPDGGLVNLWNDEDVMKANLTTAEQDLCKQFDIDLPSDLLKKRIEDGTSMDLSDANPTIRMCLEITPKNITRIDSNCIELTENALPGLVQAESDEAFQSAKEALLQQLADAGVEESIEWWQNAWETSKSSIDKLESK</sequence>
<dbReference type="Gene3D" id="3.40.190.10">
    <property type="entry name" value="Periplasmic binding protein-like II"/>
    <property type="match status" value="1"/>
</dbReference>
<feature type="region of interest" description="Disordered" evidence="1">
    <location>
        <begin position="396"/>
        <end position="427"/>
    </location>
</feature>
<name>A0A367FXC5_9FIRM</name>
<evidence type="ECO:0000313" key="4">
    <source>
        <dbReference type="Proteomes" id="UP000253208"/>
    </source>
</evidence>
<feature type="compositionally biased region" description="Basic and acidic residues" evidence="1">
    <location>
        <begin position="396"/>
        <end position="409"/>
    </location>
</feature>
<feature type="chain" id="PRO_5039478498" description="Extracellular solute-binding protein" evidence="2">
    <location>
        <begin position="22"/>
        <end position="582"/>
    </location>
</feature>
<comment type="caution">
    <text evidence="3">The sequence shown here is derived from an EMBL/GenBank/DDBJ whole genome shotgun (WGS) entry which is preliminary data.</text>
</comment>
<dbReference type="Proteomes" id="UP000253208">
    <property type="component" value="Unassembled WGS sequence"/>
</dbReference>
<dbReference type="RefSeq" id="WP_114002666.1">
    <property type="nucleotide sequence ID" value="NZ_PSQG01000023.1"/>
</dbReference>
<proteinExistence type="predicted"/>
<evidence type="ECO:0008006" key="5">
    <source>
        <dbReference type="Google" id="ProtNLM"/>
    </source>
</evidence>
<dbReference type="EMBL" id="PSQG01000023">
    <property type="protein sequence ID" value="RCH42371.1"/>
    <property type="molecule type" value="Genomic_DNA"/>
</dbReference>
<dbReference type="PROSITE" id="PS51257">
    <property type="entry name" value="PROKAR_LIPOPROTEIN"/>
    <property type="match status" value="1"/>
</dbReference>
<organism evidence="3 4">
    <name type="scientific">Blautia obeum</name>
    <dbReference type="NCBI Taxonomy" id="40520"/>
    <lineage>
        <taxon>Bacteria</taxon>
        <taxon>Bacillati</taxon>
        <taxon>Bacillota</taxon>
        <taxon>Clostridia</taxon>
        <taxon>Lachnospirales</taxon>
        <taxon>Lachnospiraceae</taxon>
        <taxon>Blautia</taxon>
    </lineage>
</organism>
<feature type="signal peptide" evidence="2">
    <location>
        <begin position="1"/>
        <end position="21"/>
    </location>
</feature>
<gene>
    <name evidence="3" type="ORF">C4886_14545</name>
</gene>
<reference evidence="3 4" key="1">
    <citation type="submission" date="2018-02" db="EMBL/GenBank/DDBJ databases">
        <title>Complete genome sequencing of Faecalibacterium prausnitzii strains isolated from the human gut.</title>
        <authorList>
            <person name="Fitzgerald B.C."/>
            <person name="Shkoporov A.N."/>
            <person name="Ross P.R."/>
            <person name="Hill C."/>
        </authorList>
    </citation>
    <scope>NUCLEOTIDE SEQUENCE [LARGE SCALE GENOMIC DNA]</scope>
    <source>
        <strain evidence="3 4">APC942/31-1</strain>
    </source>
</reference>
<accession>A0A367FXC5</accession>